<evidence type="ECO:0000313" key="4">
    <source>
        <dbReference type="Proteomes" id="UP000440578"/>
    </source>
</evidence>
<evidence type="ECO:0000256" key="1">
    <source>
        <dbReference type="SAM" id="MobiDB-lite"/>
    </source>
</evidence>
<comment type="caution">
    <text evidence="3">The sequence shown here is derived from an EMBL/GenBank/DDBJ whole genome shotgun (WGS) entry which is preliminary data.</text>
</comment>
<dbReference type="Proteomes" id="UP000440578">
    <property type="component" value="Unassembled WGS sequence"/>
</dbReference>
<feature type="transmembrane region" description="Helical" evidence="2">
    <location>
        <begin position="12"/>
        <end position="33"/>
    </location>
</feature>
<keyword evidence="4" id="KW-1185">Reference proteome</keyword>
<dbReference type="AlphaFoldDB" id="A0A6A4X6C7"/>
<gene>
    <name evidence="3" type="ORF">FJT64_015747</name>
</gene>
<name>A0A6A4X6C7_AMPAM</name>
<keyword evidence="2" id="KW-0472">Membrane</keyword>
<evidence type="ECO:0000256" key="2">
    <source>
        <dbReference type="SAM" id="Phobius"/>
    </source>
</evidence>
<proteinExistence type="predicted"/>
<protein>
    <submittedName>
        <fullName evidence="3">Uncharacterized protein</fullName>
    </submittedName>
</protein>
<organism evidence="3 4">
    <name type="scientific">Amphibalanus amphitrite</name>
    <name type="common">Striped barnacle</name>
    <name type="synonym">Balanus amphitrite</name>
    <dbReference type="NCBI Taxonomy" id="1232801"/>
    <lineage>
        <taxon>Eukaryota</taxon>
        <taxon>Metazoa</taxon>
        <taxon>Ecdysozoa</taxon>
        <taxon>Arthropoda</taxon>
        <taxon>Crustacea</taxon>
        <taxon>Multicrustacea</taxon>
        <taxon>Cirripedia</taxon>
        <taxon>Thoracica</taxon>
        <taxon>Thoracicalcarea</taxon>
        <taxon>Balanomorpha</taxon>
        <taxon>Balanoidea</taxon>
        <taxon>Balanidae</taxon>
        <taxon>Amphibalaninae</taxon>
        <taxon>Amphibalanus</taxon>
    </lineage>
</organism>
<evidence type="ECO:0000313" key="3">
    <source>
        <dbReference type="EMBL" id="KAF0313763.1"/>
    </source>
</evidence>
<keyword evidence="2" id="KW-1133">Transmembrane helix</keyword>
<reference evidence="3 4" key="1">
    <citation type="submission" date="2019-07" db="EMBL/GenBank/DDBJ databases">
        <title>Draft genome assembly of a fouling barnacle, Amphibalanus amphitrite (Darwin, 1854): The first reference genome for Thecostraca.</title>
        <authorList>
            <person name="Kim W."/>
        </authorList>
    </citation>
    <scope>NUCLEOTIDE SEQUENCE [LARGE SCALE GENOMIC DNA]</scope>
    <source>
        <strain evidence="3">SNU_AA5</strain>
        <tissue evidence="3">Soma without cirri and trophi</tissue>
    </source>
</reference>
<sequence length="170" mass="17781">MEPRTKLDLVQSAVGSLVFLCSVVFVLMLVYQASAAAKIATGALLGALLVVYLALAVVSGCRWRSPCPGGPPRVALRTRPPQPYDITLTRFREEGAPAEGRAGRAARAVRPAPRPRAAPPEDGPPPDYKAALAAGGVPPPSYSEVAAAGFSQTVDLSDERRTEPSAPPPE</sequence>
<accession>A0A6A4X6C7</accession>
<feature type="transmembrane region" description="Helical" evidence="2">
    <location>
        <begin position="39"/>
        <end position="58"/>
    </location>
</feature>
<feature type="compositionally biased region" description="Low complexity" evidence="1">
    <location>
        <begin position="97"/>
        <end position="111"/>
    </location>
</feature>
<feature type="region of interest" description="Disordered" evidence="1">
    <location>
        <begin position="91"/>
        <end position="144"/>
    </location>
</feature>
<dbReference type="EMBL" id="VIIS01000073">
    <property type="protein sequence ID" value="KAF0313763.1"/>
    <property type="molecule type" value="Genomic_DNA"/>
</dbReference>
<feature type="compositionally biased region" description="Pro residues" evidence="1">
    <location>
        <begin position="112"/>
        <end position="127"/>
    </location>
</feature>
<keyword evidence="2" id="KW-0812">Transmembrane</keyword>